<dbReference type="InterPro" id="IPR058532">
    <property type="entry name" value="YjbR/MT2646/Rv2570-like"/>
</dbReference>
<dbReference type="Pfam" id="PF04237">
    <property type="entry name" value="YjbR"/>
    <property type="match status" value="1"/>
</dbReference>
<dbReference type="PANTHER" id="PTHR35145:SF1">
    <property type="entry name" value="CYTOPLASMIC PROTEIN"/>
    <property type="match status" value="1"/>
</dbReference>
<dbReference type="InterPro" id="IPR007351">
    <property type="entry name" value="YjbR"/>
</dbReference>
<reference evidence="1" key="1">
    <citation type="submission" date="2020-07" db="EMBL/GenBank/DDBJ databases">
        <title>Vallitalea pronyensis genome.</title>
        <authorList>
            <person name="Postec A."/>
        </authorList>
    </citation>
    <scope>NUCLEOTIDE SEQUENCE</scope>
    <source>
        <strain evidence="1">FatNI3</strain>
    </source>
</reference>
<keyword evidence="2" id="KW-1185">Reference proteome</keyword>
<gene>
    <name evidence="1" type="ORF">HZI73_12980</name>
</gene>
<dbReference type="Gene3D" id="3.90.1150.30">
    <property type="match status" value="1"/>
</dbReference>
<dbReference type="KEGG" id="vpy:HZI73_12980"/>
<sequence length="122" mass="14135">MLTREEVRTYILSQKGAFEDFPFGEDVPVFKVANKMFALLNGDKDKVSINLKSDPNEALYLRDSFEAIIPGYHMNKKHWNTVYVDGSITDDMIKELIDKSYKLVFSKLKKSEKEKIEHVLDS</sequence>
<proteinExistence type="predicted"/>
<dbReference type="GO" id="GO:0003677">
    <property type="term" value="F:DNA binding"/>
    <property type="evidence" value="ECO:0007669"/>
    <property type="project" value="UniProtKB-KW"/>
</dbReference>
<keyword evidence="1" id="KW-0238">DNA-binding</keyword>
<accession>A0A8J8MK39</accession>
<dbReference type="PANTHER" id="PTHR35145">
    <property type="entry name" value="CYTOPLASMIC PROTEIN-RELATED"/>
    <property type="match status" value="1"/>
</dbReference>
<organism evidence="1 2">
    <name type="scientific">Vallitalea pronyensis</name>
    <dbReference type="NCBI Taxonomy" id="1348613"/>
    <lineage>
        <taxon>Bacteria</taxon>
        <taxon>Bacillati</taxon>
        <taxon>Bacillota</taxon>
        <taxon>Clostridia</taxon>
        <taxon>Lachnospirales</taxon>
        <taxon>Vallitaleaceae</taxon>
        <taxon>Vallitalea</taxon>
    </lineage>
</organism>
<dbReference type="SUPFAM" id="SSF142906">
    <property type="entry name" value="YjbR-like"/>
    <property type="match status" value="1"/>
</dbReference>
<dbReference type="AlphaFoldDB" id="A0A8J8MK39"/>
<dbReference type="EMBL" id="CP058649">
    <property type="protein sequence ID" value="QUI23145.1"/>
    <property type="molecule type" value="Genomic_DNA"/>
</dbReference>
<evidence type="ECO:0000313" key="2">
    <source>
        <dbReference type="Proteomes" id="UP000683246"/>
    </source>
</evidence>
<evidence type="ECO:0000313" key="1">
    <source>
        <dbReference type="EMBL" id="QUI23145.1"/>
    </source>
</evidence>
<dbReference type="Proteomes" id="UP000683246">
    <property type="component" value="Chromosome"/>
</dbReference>
<dbReference type="InterPro" id="IPR038056">
    <property type="entry name" value="YjbR-like_sf"/>
</dbReference>
<name>A0A8J8MK39_9FIRM</name>
<protein>
    <submittedName>
        <fullName evidence="1">MmcQ/YjbR family DNA-binding protein</fullName>
    </submittedName>
</protein>
<dbReference type="RefSeq" id="WP_212698646.1">
    <property type="nucleotide sequence ID" value="NZ_CP058649.1"/>
</dbReference>